<feature type="compositionally biased region" description="Low complexity" evidence="3">
    <location>
        <begin position="1187"/>
        <end position="1198"/>
    </location>
</feature>
<comment type="caution">
    <text evidence="5">The sequence shown here is derived from an EMBL/GenBank/DDBJ whole genome shotgun (WGS) entry which is preliminary data.</text>
</comment>
<evidence type="ECO:0000256" key="3">
    <source>
        <dbReference type="SAM" id="MobiDB-lite"/>
    </source>
</evidence>
<gene>
    <name evidence="5" type="ORF">EGW08_008641</name>
</gene>
<dbReference type="GO" id="GO:0106335">
    <property type="term" value="F:tRNA (5-carboxymethyluridine(34)-5-O)-methyltransferase activity"/>
    <property type="evidence" value="ECO:0007669"/>
    <property type="project" value="TreeGrafter"/>
</dbReference>
<feature type="compositionally biased region" description="Low complexity" evidence="3">
    <location>
        <begin position="1079"/>
        <end position="1088"/>
    </location>
</feature>
<feature type="compositionally biased region" description="Low complexity" evidence="3">
    <location>
        <begin position="749"/>
        <end position="760"/>
    </location>
</feature>
<keyword evidence="6" id="KW-1185">Reference proteome</keyword>
<feature type="domain" description="Methyltransferase type 11" evidence="4">
    <location>
        <begin position="540"/>
        <end position="603"/>
    </location>
</feature>
<accession>A0A3S1C5K9</accession>
<evidence type="ECO:0000313" key="5">
    <source>
        <dbReference type="EMBL" id="RUS83587.1"/>
    </source>
</evidence>
<feature type="compositionally biased region" description="Basic residues" evidence="3">
    <location>
        <begin position="1374"/>
        <end position="1383"/>
    </location>
</feature>
<dbReference type="Pfam" id="PF08241">
    <property type="entry name" value="Methyltransf_11"/>
    <property type="match status" value="1"/>
</dbReference>
<evidence type="ECO:0000256" key="1">
    <source>
        <dbReference type="ARBA" id="ARBA00022603"/>
    </source>
</evidence>
<evidence type="ECO:0000313" key="6">
    <source>
        <dbReference type="Proteomes" id="UP000271974"/>
    </source>
</evidence>
<feature type="region of interest" description="Disordered" evidence="3">
    <location>
        <begin position="1354"/>
        <end position="1383"/>
    </location>
</feature>
<dbReference type="PANTHER" id="PTHR13069:SF37">
    <property type="entry name" value="FIRE DANCER"/>
    <property type="match status" value="1"/>
</dbReference>
<organism evidence="5 6">
    <name type="scientific">Elysia chlorotica</name>
    <name type="common">Eastern emerald elysia</name>
    <name type="synonym">Sea slug</name>
    <dbReference type="NCBI Taxonomy" id="188477"/>
    <lineage>
        <taxon>Eukaryota</taxon>
        <taxon>Metazoa</taxon>
        <taxon>Spiralia</taxon>
        <taxon>Lophotrochozoa</taxon>
        <taxon>Mollusca</taxon>
        <taxon>Gastropoda</taxon>
        <taxon>Heterobranchia</taxon>
        <taxon>Euthyneura</taxon>
        <taxon>Panpulmonata</taxon>
        <taxon>Sacoglossa</taxon>
        <taxon>Placobranchoidea</taxon>
        <taxon>Plakobranchidae</taxon>
        <taxon>Elysia</taxon>
    </lineage>
</organism>
<feature type="region of interest" description="Disordered" evidence="3">
    <location>
        <begin position="520"/>
        <end position="548"/>
    </location>
</feature>
<feature type="compositionally biased region" description="Polar residues" evidence="3">
    <location>
        <begin position="1111"/>
        <end position="1121"/>
    </location>
</feature>
<feature type="region of interest" description="Disordered" evidence="3">
    <location>
        <begin position="1050"/>
        <end position="1121"/>
    </location>
</feature>
<dbReference type="Proteomes" id="UP000271974">
    <property type="component" value="Unassembled WGS sequence"/>
</dbReference>
<feature type="compositionally biased region" description="Polar residues" evidence="3">
    <location>
        <begin position="1208"/>
        <end position="1224"/>
    </location>
</feature>
<dbReference type="GO" id="GO:0002098">
    <property type="term" value="P:tRNA wobble uridine modification"/>
    <property type="evidence" value="ECO:0007669"/>
    <property type="project" value="TreeGrafter"/>
</dbReference>
<name>A0A3S1C5K9_ELYCH</name>
<dbReference type="GO" id="GO:0030488">
    <property type="term" value="P:tRNA methylation"/>
    <property type="evidence" value="ECO:0007669"/>
    <property type="project" value="TreeGrafter"/>
</dbReference>
<dbReference type="PANTHER" id="PTHR13069">
    <property type="entry name" value="ALKYLATED DNA REPAIR PROTEIN ALKB HOMOLOG 8"/>
    <property type="match status" value="1"/>
</dbReference>
<dbReference type="EMBL" id="RQTK01000238">
    <property type="protein sequence ID" value="RUS83587.1"/>
    <property type="molecule type" value="Genomic_DNA"/>
</dbReference>
<evidence type="ECO:0000259" key="4">
    <source>
        <dbReference type="Pfam" id="PF08241"/>
    </source>
</evidence>
<feature type="compositionally biased region" description="Basic and acidic residues" evidence="3">
    <location>
        <begin position="533"/>
        <end position="546"/>
    </location>
</feature>
<dbReference type="GO" id="GO:0005634">
    <property type="term" value="C:nucleus"/>
    <property type="evidence" value="ECO:0007669"/>
    <property type="project" value="TreeGrafter"/>
</dbReference>
<dbReference type="SUPFAM" id="SSF53335">
    <property type="entry name" value="S-adenosyl-L-methionine-dependent methyltransferases"/>
    <property type="match status" value="1"/>
</dbReference>
<dbReference type="STRING" id="188477.A0A3S1C5K9"/>
<keyword evidence="1" id="KW-0489">Methyltransferase</keyword>
<dbReference type="GO" id="GO:0005737">
    <property type="term" value="C:cytoplasm"/>
    <property type="evidence" value="ECO:0007669"/>
    <property type="project" value="TreeGrafter"/>
</dbReference>
<dbReference type="InterPro" id="IPR029063">
    <property type="entry name" value="SAM-dependent_MTases_sf"/>
</dbReference>
<dbReference type="Gene3D" id="3.40.50.150">
    <property type="entry name" value="Vaccinia Virus protein VP39"/>
    <property type="match status" value="1"/>
</dbReference>
<feature type="compositionally biased region" description="Polar residues" evidence="3">
    <location>
        <begin position="1089"/>
        <end position="1099"/>
    </location>
</feature>
<feature type="compositionally biased region" description="Acidic residues" evidence="3">
    <location>
        <begin position="1177"/>
        <end position="1186"/>
    </location>
</feature>
<feature type="region of interest" description="Disordered" evidence="3">
    <location>
        <begin position="1158"/>
        <end position="1275"/>
    </location>
</feature>
<feature type="region of interest" description="Disordered" evidence="3">
    <location>
        <begin position="730"/>
        <end position="764"/>
    </location>
</feature>
<keyword evidence="2" id="KW-0808">Transferase</keyword>
<dbReference type="OrthoDB" id="271595at2759"/>
<dbReference type="CDD" id="cd02440">
    <property type="entry name" value="AdoMet_MTases"/>
    <property type="match status" value="1"/>
</dbReference>
<feature type="region of interest" description="Disordered" evidence="3">
    <location>
        <begin position="178"/>
        <end position="199"/>
    </location>
</feature>
<reference evidence="5 6" key="1">
    <citation type="submission" date="2019-01" db="EMBL/GenBank/DDBJ databases">
        <title>A draft genome assembly of the solar-powered sea slug Elysia chlorotica.</title>
        <authorList>
            <person name="Cai H."/>
            <person name="Li Q."/>
            <person name="Fang X."/>
            <person name="Li J."/>
            <person name="Curtis N.E."/>
            <person name="Altenburger A."/>
            <person name="Shibata T."/>
            <person name="Feng M."/>
            <person name="Maeda T."/>
            <person name="Schwartz J.A."/>
            <person name="Shigenobu S."/>
            <person name="Lundholm N."/>
            <person name="Nishiyama T."/>
            <person name="Yang H."/>
            <person name="Hasebe M."/>
            <person name="Li S."/>
            <person name="Pierce S.K."/>
            <person name="Wang J."/>
        </authorList>
    </citation>
    <scope>NUCLEOTIDE SEQUENCE [LARGE SCALE GENOMIC DNA]</scope>
    <source>
        <strain evidence="5">EC2010</strain>
        <tissue evidence="5">Whole organism of an adult</tissue>
    </source>
</reference>
<feature type="compositionally biased region" description="Basic and acidic residues" evidence="3">
    <location>
        <begin position="1228"/>
        <end position="1242"/>
    </location>
</feature>
<protein>
    <recommendedName>
        <fullName evidence="4">Methyltransferase type 11 domain-containing protein</fullName>
    </recommendedName>
</protein>
<feature type="compositionally biased region" description="Polar residues" evidence="3">
    <location>
        <begin position="1263"/>
        <end position="1275"/>
    </location>
</feature>
<dbReference type="InterPro" id="IPR051422">
    <property type="entry name" value="AlkB_tRNA_MeTrf/Diox"/>
</dbReference>
<dbReference type="GO" id="GO:0008757">
    <property type="term" value="F:S-adenosylmethionine-dependent methyltransferase activity"/>
    <property type="evidence" value="ECO:0007669"/>
    <property type="project" value="InterPro"/>
</dbReference>
<evidence type="ECO:0000256" key="2">
    <source>
        <dbReference type="ARBA" id="ARBA00022679"/>
    </source>
</evidence>
<feature type="compositionally biased region" description="Polar residues" evidence="3">
    <location>
        <begin position="522"/>
        <end position="532"/>
    </location>
</feature>
<dbReference type="InterPro" id="IPR013216">
    <property type="entry name" value="Methyltransf_11"/>
</dbReference>
<proteinExistence type="predicted"/>
<dbReference type="GO" id="GO:0000049">
    <property type="term" value="F:tRNA binding"/>
    <property type="evidence" value="ECO:0007669"/>
    <property type="project" value="TreeGrafter"/>
</dbReference>
<sequence length="1579" mass="174515">MTDLQISTAEYVNVISGKENQINAEILLSNSCKTSDIQSNGNGNNEIPYKDSIYRATSVPESRQSYHQSAFSTCRSTEPRNTGNILGASNFPPTAENSTSCFNTSDQPPASPLFVSCASGVNSWNPGHSRQGSHIVFNIEHFKQDSTCTDKSPHVKAILVDDKSPVAADLVSESRCRSSSLSRVEQQRSPSSDPCPPVVRNRATTLGASSLSAYDRHSRLLQVRQQKPIRRRPAQVISPLARTPCTSPQTGSIERLHELSNEVISNSSNAACSLSVQADAFRIRTSKSISPHEEPKYNSEKENCVGQYCQKQMLPLIHPKKIGSERTDVSSTAASIVDTSMLLPLNDLKELDHNKNTPLSITPCSTPTNFNKTTNSFTFPVQSDEKPSADFFTPSSNGSLHIENQIGSSSVDIDFGNTSNNSSPKNLDEKIKKGQEVSSQVTINDGGSPGTMTPVLRRQTLVRSKATQNSEPVLPSSFSPLVEPCVKTEITDKPIRRPNNTSDQMADLTFSSTPLNAVKGLSGQQDDQITKSSDIEKTAQGKDKARSQGFEVSAANNFALPFRDASFDAVISIGVIHHFASREKRLKALDELSRILAPGGKLMVYVWAFEQTHRKFDSQDVLIPWVRPEGLPRWNTAGTTGTDQATPISVSQRYTRSKDPKRAIQGNRIHRLYEGGPDLLETTQIRHFCLMTRVKFYIRQLIEIKDFLVCLINVSQPHLYQGTTAFDHHSSCAGEGKSSEQGFQDGGNKKSNSNSNPSDDASPDLEMKYLEKPKTYLRVITPVLISSSADESDGMSPGNLSPCSWYTGSGVTSGESDGAGAMQKEQALKFIALDKVCFGQGQSDGQMHLQNWVESQQSWNFDSHSSHEDLSANAPKYSGRNCRTKQFNSGMRKGVLPHIQVHALRDLDVKTCKSDPNLPDVPQFVVSAEPDQARVRALSDVSAMNNQRTCRYSDSVFSDTLRTPSIATPCLRTPSSGGGPSDYNTSTEVLFAPSDLADNNEGCFDNDSVFTPDYERDALVKNILIKDPQLKKAEVNTCTDTNTKKIPEDIDAKNVNSLMKRQRKRRNSIPIRDARRISSSDSESQKSIAFTQKIGNNSNDKMKPTSHKQSHQYLKNNDSNPLKSMFDKIAGIFSNHHDIDVDKLLPDIEDEQSQPCAELSLDIEVPLSKNESSRSSDEEEDLEEINSSDLTTASSSLTQCSDAEESWNDFNSDNPTSEGNSNINEIKLSSEGKVQDSLENNHKCSSCGRSQKKREARTLPDASLQNDTSKEACTSTKSLKVENVDTKERVRRNQQKKKLNNTIIQFLAEKWSKLFSNGQSDENLSEKDEGSLNKSLPSFGAYGKSSCINQKAGSGKITNLTGAQRPKTLDFSSKRPRMRGKKKYPMEKYSVILDGGKQSSRKTRKSQKQQLGRRLSLVAALNLLSEGACEESFVEKLDESAAEIFREMRKLNFTVREFPRSSLENTDAGKHTHEKCLTNKAADLEQYIHTTKSSKELPNLNTNNIDLAGRCGSGDITGGVQPTQNIVHKVKSYGLRRRYSDSSAAQRSRRAYGMVHLKPPNWTLDIQHHLTTKQKAPRE</sequence>